<dbReference type="InterPro" id="IPR039329">
    <property type="entry name" value="SIAE"/>
</dbReference>
<feature type="chain" id="PRO_5045055085" evidence="2">
    <location>
        <begin position="26"/>
        <end position="518"/>
    </location>
</feature>
<evidence type="ECO:0000313" key="4">
    <source>
        <dbReference type="EMBL" id="MDN5216847.1"/>
    </source>
</evidence>
<dbReference type="InterPro" id="IPR013783">
    <property type="entry name" value="Ig-like_fold"/>
</dbReference>
<dbReference type="Proteomes" id="UP001172083">
    <property type="component" value="Unassembled WGS sequence"/>
</dbReference>
<dbReference type="InterPro" id="IPR036514">
    <property type="entry name" value="SGNH_hydro_sf"/>
</dbReference>
<name>A0ABT8LGF5_9BACT</name>
<keyword evidence="1" id="KW-0378">Hydrolase</keyword>
<protein>
    <submittedName>
        <fullName evidence="4">Sialate O-acetylesterase</fullName>
    </submittedName>
</protein>
<gene>
    <name evidence="4" type="ORF">QQ020_32550</name>
</gene>
<keyword evidence="2" id="KW-0732">Signal</keyword>
<feature type="domain" description="Sialate O-acetylesterase" evidence="3">
    <location>
        <begin position="276"/>
        <end position="392"/>
    </location>
</feature>
<dbReference type="RefSeq" id="WP_346762184.1">
    <property type="nucleotide sequence ID" value="NZ_JAUJEB010000011.1"/>
</dbReference>
<evidence type="ECO:0000256" key="1">
    <source>
        <dbReference type="ARBA" id="ARBA00022801"/>
    </source>
</evidence>
<organism evidence="4 5">
    <name type="scientific">Agaribacillus aureus</name>
    <dbReference type="NCBI Taxonomy" id="3051825"/>
    <lineage>
        <taxon>Bacteria</taxon>
        <taxon>Pseudomonadati</taxon>
        <taxon>Bacteroidota</taxon>
        <taxon>Cytophagia</taxon>
        <taxon>Cytophagales</taxon>
        <taxon>Splendidivirgaceae</taxon>
        <taxon>Agaribacillus</taxon>
    </lineage>
</organism>
<evidence type="ECO:0000256" key="2">
    <source>
        <dbReference type="SAM" id="SignalP"/>
    </source>
</evidence>
<dbReference type="InterPro" id="IPR005181">
    <property type="entry name" value="SASA"/>
</dbReference>
<dbReference type="PANTHER" id="PTHR22901">
    <property type="entry name" value="SIALATE O-ACETYLESTERASE"/>
    <property type="match status" value="1"/>
</dbReference>
<dbReference type="PANTHER" id="PTHR22901:SF0">
    <property type="entry name" value="SIALATE O-ACETYLESTERASE"/>
    <property type="match status" value="1"/>
</dbReference>
<dbReference type="EMBL" id="JAUJEB010000011">
    <property type="protein sequence ID" value="MDN5216847.1"/>
    <property type="molecule type" value="Genomic_DNA"/>
</dbReference>
<feature type="signal peptide" evidence="2">
    <location>
        <begin position="1"/>
        <end position="25"/>
    </location>
</feature>
<evidence type="ECO:0000259" key="3">
    <source>
        <dbReference type="Pfam" id="PF03629"/>
    </source>
</evidence>
<sequence>MRNILKAVIGPPLLLLLVTATASKADIKLPAIFSDHMILQQNTQVKLWGTADAGENITIVASWGEEKSVTADGKGNWKTEIQTPAGSHVPQQIIFKGNNNVFLGNVLIGEVWLCSGQSNMAWSIKRSHNSYEETKNANYPSIRFFHIPRKLAWKPQNDVNAHWQPCSPESISDQSALAYFFGRELRQELDVPIGLIVSAWGGSGAQAWIDKETAGKEGLQDIVDWYNTNESKLQQYRYDFVKASAEWRSKQPEGAPIDWSTRPKRNLPGDQHMPFALYNGMIHPIKTYSMKGAIWYQGESNVSRAHQYRTLFPAMIKSWRNVWNQGNFPFYYVQIAPFHYSDYEGITSAELRDAQLKTLDVTENTGMVVITDIGDVNDIHPTKKQEVGRRLALLALHNDYKKIEGAYSSPFYKSHRVEGSKIIVSLDHAKALKARGKDLIGFTIAGKNKVFVKADAKIINGNQLEISSKQVRRPVAVRFGWSNALVTNLFNEINLPVSPFKTDNWKDTTEGKIHLDFP</sequence>
<dbReference type="Gene3D" id="3.40.50.1110">
    <property type="entry name" value="SGNH hydrolase"/>
    <property type="match status" value="1"/>
</dbReference>
<evidence type="ECO:0000313" key="5">
    <source>
        <dbReference type="Proteomes" id="UP001172083"/>
    </source>
</evidence>
<dbReference type="Gene3D" id="2.60.40.10">
    <property type="entry name" value="Immunoglobulins"/>
    <property type="match status" value="1"/>
</dbReference>
<keyword evidence="5" id="KW-1185">Reference proteome</keyword>
<reference evidence="4" key="1">
    <citation type="submission" date="2023-06" db="EMBL/GenBank/DDBJ databases">
        <title>Genomic of Agaribacillus aureum.</title>
        <authorList>
            <person name="Wang G."/>
        </authorList>
    </citation>
    <scope>NUCLEOTIDE SEQUENCE</scope>
    <source>
        <strain evidence="4">BMA12</strain>
    </source>
</reference>
<dbReference type="SUPFAM" id="SSF52266">
    <property type="entry name" value="SGNH hydrolase"/>
    <property type="match status" value="1"/>
</dbReference>
<accession>A0ABT8LGF5</accession>
<feature type="domain" description="Sialate O-acetylesterase" evidence="3">
    <location>
        <begin position="110"/>
        <end position="212"/>
    </location>
</feature>
<proteinExistence type="predicted"/>
<comment type="caution">
    <text evidence="4">The sequence shown here is derived from an EMBL/GenBank/DDBJ whole genome shotgun (WGS) entry which is preliminary data.</text>
</comment>
<dbReference type="Pfam" id="PF03629">
    <property type="entry name" value="SASA"/>
    <property type="match status" value="2"/>
</dbReference>